<keyword evidence="4" id="KW-0862">Zinc</keyword>
<dbReference type="InterPro" id="IPR038441">
    <property type="entry name" value="THAP_Znf_sf"/>
</dbReference>
<proteinExistence type="predicted"/>
<dbReference type="Pfam" id="PF13613">
    <property type="entry name" value="HTH_Tnp_4"/>
    <property type="match status" value="1"/>
</dbReference>
<sequence>MPAHCCAFGCKSRQTAGVNLKFFRIPKDEHLRGKWVSAIKREDWEPNDHSRICSKHFISGQPSREPTNPNYVPSIFCHRPIHEGVLQEKVQRHQRLVERKENKARNESAQALLTLSKKEPPVCLMGTSTQTPIVSNSDAEVQTDITLPVMTSLIITNQYLKSVCDANAVSIREQKQDQEKLQDICHEQEEELKSLKAQLKHQEEENKLLMEEINKKTLSFKNIQDDDRKTKFYTGFPNFNTLNAVFKETSPKVNRKRTKLPKEDELLLTLVKLRRNLAMTDLAYRFNISQSSVTNIFHAWLDALYSTLGGLVCWPETDVCQLPEVFQNEVFRRVKCVIDCTEIFIERPSNLKARAQTYSNYKRHNTIKILVGVSPTGCVTFLSTCWGGRVSDRQITCDSGFLDKLLPGDVVLADRGFNMTEDFALKGAQLIVPAYTKGKSQLPKEDVEKSRMMSRARIHIERVIGRLKDFEIIKGPLPINLVKRKTDSQITAGDKIVRVVAAIVNTNDAIL</sequence>
<evidence type="ECO:0000256" key="5">
    <source>
        <dbReference type="ARBA" id="ARBA00023125"/>
    </source>
</evidence>
<dbReference type="RefSeq" id="XP_022293466.1">
    <property type="nucleotide sequence ID" value="XM_022437758.1"/>
</dbReference>
<dbReference type="GO" id="GO:0008270">
    <property type="term" value="F:zinc ion binding"/>
    <property type="evidence" value="ECO:0007669"/>
    <property type="project" value="UniProtKB-KW"/>
</dbReference>
<dbReference type="PANTHER" id="PTHR23080">
    <property type="entry name" value="THAP DOMAIN PROTEIN"/>
    <property type="match status" value="1"/>
</dbReference>
<evidence type="ECO:0000313" key="10">
    <source>
        <dbReference type="RefSeq" id="XP_022293466.1"/>
    </source>
</evidence>
<dbReference type="SMART" id="SM00980">
    <property type="entry name" value="THAP"/>
    <property type="match status" value="1"/>
</dbReference>
<evidence type="ECO:0000256" key="3">
    <source>
        <dbReference type="ARBA" id="ARBA00022771"/>
    </source>
</evidence>
<dbReference type="Pfam" id="PF05485">
    <property type="entry name" value="THAP"/>
    <property type="match status" value="1"/>
</dbReference>
<dbReference type="Gene3D" id="6.20.210.20">
    <property type="entry name" value="THAP domain"/>
    <property type="match status" value="1"/>
</dbReference>
<keyword evidence="5 6" id="KW-0238">DNA-binding</keyword>
<organism evidence="9 10">
    <name type="scientific">Crassostrea virginica</name>
    <name type="common">Eastern oyster</name>
    <dbReference type="NCBI Taxonomy" id="6565"/>
    <lineage>
        <taxon>Eukaryota</taxon>
        <taxon>Metazoa</taxon>
        <taxon>Spiralia</taxon>
        <taxon>Lophotrochozoa</taxon>
        <taxon>Mollusca</taxon>
        <taxon>Bivalvia</taxon>
        <taxon>Autobranchia</taxon>
        <taxon>Pteriomorphia</taxon>
        <taxon>Ostreida</taxon>
        <taxon>Ostreoidea</taxon>
        <taxon>Ostreidae</taxon>
        <taxon>Crassostrea</taxon>
    </lineage>
</organism>
<keyword evidence="9" id="KW-1185">Reference proteome</keyword>
<gene>
    <name evidence="10" type="primary">LOC111104051</name>
</gene>
<dbReference type="SUPFAM" id="SSF57716">
    <property type="entry name" value="Glucocorticoid receptor-like (DNA-binding domain)"/>
    <property type="match status" value="1"/>
</dbReference>
<dbReference type="InterPro" id="IPR027806">
    <property type="entry name" value="HARBI1_dom"/>
</dbReference>
<evidence type="ECO:0000313" key="9">
    <source>
        <dbReference type="Proteomes" id="UP000694844"/>
    </source>
</evidence>
<dbReference type="Pfam" id="PF13359">
    <property type="entry name" value="DDE_Tnp_4"/>
    <property type="match status" value="1"/>
</dbReference>
<dbReference type="Proteomes" id="UP000694844">
    <property type="component" value="Chromosome 7"/>
</dbReference>
<keyword evidence="3 6" id="KW-0863">Zinc-finger</keyword>
<evidence type="ECO:0000256" key="7">
    <source>
        <dbReference type="SAM" id="Coils"/>
    </source>
</evidence>
<dbReference type="OrthoDB" id="6106555at2759"/>
<accession>A0A8B8AQY0</accession>
<evidence type="ECO:0000259" key="8">
    <source>
        <dbReference type="PROSITE" id="PS50950"/>
    </source>
</evidence>
<dbReference type="InterPro" id="IPR006612">
    <property type="entry name" value="THAP_Znf"/>
</dbReference>
<dbReference type="InterPro" id="IPR027805">
    <property type="entry name" value="Transposase_HTH_dom"/>
</dbReference>
<name>A0A8B8AQY0_CRAVI</name>
<evidence type="ECO:0000256" key="4">
    <source>
        <dbReference type="ARBA" id="ARBA00022833"/>
    </source>
</evidence>
<dbReference type="SMART" id="SM00692">
    <property type="entry name" value="DM3"/>
    <property type="match status" value="1"/>
</dbReference>
<dbReference type="PROSITE" id="PS50950">
    <property type="entry name" value="ZF_THAP"/>
    <property type="match status" value="1"/>
</dbReference>
<dbReference type="AlphaFoldDB" id="A0A8B8AQY0"/>
<keyword evidence="2" id="KW-0479">Metal-binding</keyword>
<feature type="domain" description="THAP-type" evidence="8">
    <location>
        <begin position="1"/>
        <end position="76"/>
    </location>
</feature>
<reference evidence="10" key="1">
    <citation type="submission" date="2025-08" db="UniProtKB">
        <authorList>
            <consortium name="RefSeq"/>
        </authorList>
    </citation>
    <scope>IDENTIFICATION</scope>
    <source>
        <tissue evidence="10">Whole sample</tissue>
    </source>
</reference>
<evidence type="ECO:0000256" key="2">
    <source>
        <dbReference type="ARBA" id="ARBA00022723"/>
    </source>
</evidence>
<evidence type="ECO:0000256" key="6">
    <source>
        <dbReference type="PROSITE-ProRule" id="PRU00309"/>
    </source>
</evidence>
<protein>
    <submittedName>
        <fullName evidence="10">Uncharacterized protein LOC111104051</fullName>
    </submittedName>
</protein>
<dbReference type="GO" id="GO:0003677">
    <property type="term" value="F:DNA binding"/>
    <property type="evidence" value="ECO:0007669"/>
    <property type="project" value="UniProtKB-UniRule"/>
</dbReference>
<feature type="coiled-coil region" evidence="7">
    <location>
        <begin position="171"/>
        <end position="219"/>
    </location>
</feature>
<comment type="cofactor">
    <cofactor evidence="1">
        <name>a divalent metal cation</name>
        <dbReference type="ChEBI" id="CHEBI:60240"/>
    </cofactor>
</comment>
<evidence type="ECO:0000256" key="1">
    <source>
        <dbReference type="ARBA" id="ARBA00001968"/>
    </source>
</evidence>
<dbReference type="KEGG" id="cvn:111104051"/>
<keyword evidence="7" id="KW-0175">Coiled coil</keyword>
<dbReference type="GeneID" id="111104051"/>